<keyword evidence="4" id="KW-0963">Cytoplasm</keyword>
<reference evidence="5 6" key="1">
    <citation type="journal article" date="2021" name="Commun. Biol.">
        <title>The genome of Shorea leprosula (Dipterocarpaceae) highlights the ecological relevance of drought in aseasonal tropical rainforests.</title>
        <authorList>
            <person name="Ng K.K.S."/>
            <person name="Kobayashi M.J."/>
            <person name="Fawcett J.A."/>
            <person name="Hatakeyama M."/>
            <person name="Paape T."/>
            <person name="Ng C.H."/>
            <person name="Ang C.C."/>
            <person name="Tnah L.H."/>
            <person name="Lee C.T."/>
            <person name="Nishiyama T."/>
            <person name="Sese J."/>
            <person name="O'Brien M.J."/>
            <person name="Copetti D."/>
            <person name="Mohd Noor M.I."/>
            <person name="Ong R.C."/>
            <person name="Putra M."/>
            <person name="Sireger I.Z."/>
            <person name="Indrioko S."/>
            <person name="Kosugi Y."/>
            <person name="Izuno A."/>
            <person name="Isagi Y."/>
            <person name="Lee S.L."/>
            <person name="Shimizu K.K."/>
        </authorList>
    </citation>
    <scope>NUCLEOTIDE SEQUENCE [LARGE SCALE GENOMIC DNA]</scope>
    <source>
        <strain evidence="5">214</strain>
    </source>
</reference>
<comment type="subcellular location">
    <subcellularLocation>
        <location evidence="1">Cytoplasm</location>
        <location evidence="1">Cytoskeleton</location>
    </subcellularLocation>
</comment>
<dbReference type="AlphaFoldDB" id="A0AAV5LSJ9"/>
<accession>A0AAV5LSJ9</accession>
<dbReference type="Proteomes" id="UP001054252">
    <property type="component" value="Unassembled WGS sequence"/>
</dbReference>
<dbReference type="InterPro" id="IPR007145">
    <property type="entry name" value="MAP65_Ase1_PRC1"/>
</dbReference>
<sequence length="80" mass="9247">MLWDEIGESDIERDKMLLELEQECFNIYRKKVEMTRKHGVDLNRSLTEAEAEIAHPVSVLGGYASLSRGLIILRNRQRAC</sequence>
<keyword evidence="3" id="KW-0493">Microtubule</keyword>
<dbReference type="PANTHER" id="PTHR19321:SF4">
    <property type="entry name" value="65-KDA MICROTUBULE-ASSOCIATED PROTEIN 5"/>
    <property type="match status" value="1"/>
</dbReference>
<dbReference type="PANTHER" id="PTHR19321">
    <property type="entry name" value="PROTEIN REGULATOR OF CYTOKINESIS 1 PRC1-RELATED"/>
    <property type="match status" value="1"/>
</dbReference>
<protein>
    <submittedName>
        <fullName evidence="5">Uncharacterized protein</fullName>
    </submittedName>
</protein>
<evidence type="ECO:0000256" key="1">
    <source>
        <dbReference type="ARBA" id="ARBA00004245"/>
    </source>
</evidence>
<comment type="similarity">
    <text evidence="2">Belongs to the MAP65/ASE1 family.</text>
</comment>
<dbReference type="EMBL" id="BPVZ01000136">
    <property type="protein sequence ID" value="GKV39671.1"/>
    <property type="molecule type" value="Genomic_DNA"/>
</dbReference>
<evidence type="ECO:0000256" key="4">
    <source>
        <dbReference type="ARBA" id="ARBA00023212"/>
    </source>
</evidence>
<keyword evidence="6" id="KW-1185">Reference proteome</keyword>
<dbReference type="GO" id="GO:0005874">
    <property type="term" value="C:microtubule"/>
    <property type="evidence" value="ECO:0007669"/>
    <property type="project" value="UniProtKB-KW"/>
</dbReference>
<dbReference type="GO" id="GO:0008017">
    <property type="term" value="F:microtubule binding"/>
    <property type="evidence" value="ECO:0007669"/>
    <property type="project" value="InterPro"/>
</dbReference>
<evidence type="ECO:0000313" key="5">
    <source>
        <dbReference type="EMBL" id="GKV39671.1"/>
    </source>
</evidence>
<evidence type="ECO:0000313" key="6">
    <source>
        <dbReference type="Proteomes" id="UP001054252"/>
    </source>
</evidence>
<proteinExistence type="inferred from homology"/>
<comment type="caution">
    <text evidence="5">The sequence shown here is derived from an EMBL/GenBank/DDBJ whole genome shotgun (WGS) entry which is preliminary data.</text>
</comment>
<keyword evidence="4" id="KW-0206">Cytoskeleton</keyword>
<organism evidence="5 6">
    <name type="scientific">Rubroshorea leprosula</name>
    <dbReference type="NCBI Taxonomy" id="152421"/>
    <lineage>
        <taxon>Eukaryota</taxon>
        <taxon>Viridiplantae</taxon>
        <taxon>Streptophyta</taxon>
        <taxon>Embryophyta</taxon>
        <taxon>Tracheophyta</taxon>
        <taxon>Spermatophyta</taxon>
        <taxon>Magnoliopsida</taxon>
        <taxon>eudicotyledons</taxon>
        <taxon>Gunneridae</taxon>
        <taxon>Pentapetalae</taxon>
        <taxon>rosids</taxon>
        <taxon>malvids</taxon>
        <taxon>Malvales</taxon>
        <taxon>Dipterocarpaceae</taxon>
        <taxon>Rubroshorea</taxon>
    </lineage>
</organism>
<name>A0AAV5LSJ9_9ROSI</name>
<dbReference type="GO" id="GO:0005737">
    <property type="term" value="C:cytoplasm"/>
    <property type="evidence" value="ECO:0007669"/>
    <property type="project" value="TreeGrafter"/>
</dbReference>
<gene>
    <name evidence="5" type="ORF">SLEP1_g47409</name>
</gene>
<dbReference type="GO" id="GO:0005819">
    <property type="term" value="C:spindle"/>
    <property type="evidence" value="ECO:0007669"/>
    <property type="project" value="TreeGrafter"/>
</dbReference>
<evidence type="ECO:0000256" key="3">
    <source>
        <dbReference type="ARBA" id="ARBA00022701"/>
    </source>
</evidence>
<dbReference type="GO" id="GO:0000226">
    <property type="term" value="P:microtubule cytoskeleton organization"/>
    <property type="evidence" value="ECO:0007669"/>
    <property type="project" value="InterPro"/>
</dbReference>
<evidence type="ECO:0000256" key="2">
    <source>
        <dbReference type="ARBA" id="ARBA00006187"/>
    </source>
</evidence>